<dbReference type="EMBL" id="BAAARW010000003">
    <property type="protein sequence ID" value="GAA2405065.1"/>
    <property type="molecule type" value="Genomic_DNA"/>
</dbReference>
<evidence type="ECO:0000313" key="4">
    <source>
        <dbReference type="Proteomes" id="UP001501231"/>
    </source>
</evidence>
<gene>
    <name evidence="3" type="ORF">GCM10010191_11030</name>
</gene>
<name>A0ABN3IHG1_9ACTN</name>
<evidence type="ECO:0000313" key="3">
    <source>
        <dbReference type="EMBL" id="GAA2405065.1"/>
    </source>
</evidence>
<proteinExistence type="predicted"/>
<evidence type="ECO:0000256" key="1">
    <source>
        <dbReference type="SAM" id="MobiDB-lite"/>
    </source>
</evidence>
<feature type="domain" description="DUF4132" evidence="2">
    <location>
        <begin position="872"/>
        <end position="1053"/>
    </location>
</feature>
<comment type="caution">
    <text evidence="3">The sequence shown here is derived from an EMBL/GenBank/DDBJ whole genome shotgun (WGS) entry which is preliminary data.</text>
</comment>
<accession>A0ABN3IHG1</accession>
<protein>
    <submittedName>
        <fullName evidence="3">WGR and DUF4132 domain-containing protein</fullName>
    </submittedName>
</protein>
<sequence>MLPAELQRQLHPRRGGHPGPAIKIDKVAVAQLREQREKRWPDPGSLIARIVPGPEWVDGARRYVDGQPDPAGAAAIALIPWKIDRTRPGAGDPWEWAWEGDALTGRWVKKWAKGRGITDERAFPPWDSKEDDWVSFEGSYARGGAPDSLQNLQCRLVDVWSAEHGLAFAACALVELSTVATKWAGAEKIRFQGGEKLWLGQEAARRMRTFLAAADDRDYREAVERLAEHRRTLKQKLVVSYLVPERQDWLDECQDWSGSSRYGLEWLQVVIGKPDQSAVKHDLAWEDHPMGLLVTLADTAGVDALPLFVQGLDGDIDDFERKRLLKVIGLMPFDEAFQVLVDRVADQHVGPVLTEAMTRFPARALRLLAASGATELLAGHLRAHPDLVAAMLPDLPAGSRAAIEAAAASDPRVPEADDLPELLVQPPWTRARETRKPVVIAGLTPPDEQRMTWAPGEREMWSVPSFLRYPPEFDQAGTDWEAVAKEFRSDELPSHKEAELLQLGPEEVVRPLLAGWEARLYWGSPDVPWMKCVVARFGEDVLPAVLRVAKQNPAEHGGLLLPYLNAEIAALTADWLARKKTARQTAINWFDRHGVDAAWMLFPAALGKAGRDRRQAEGALRLLARGTGAEKIVAAARDLGAEAADAIEALVADPLEFLPDRMPAVGEWANPGALPQILLRGRERALPVAAVGHVMTMLAMSKPGEVYAGVDVVRERCDSRSLTEFSWALFERWESHGAPSKDGWARDQLAWLGDDETVRRLAAMIVELPGEGGHQKAVKGLDVLAGIGSDLALMHLHGISRRAKFKGLKAGAQDKMAEIAASRGLTTEQLADRTVPDFGLDDDGSMTLDYGPRRFTVGFDEALAPFVLDQDGRRRKTLPRPGTDDDPDLAPAAYQRFSSMKKVARTTSADQLRRLEKAMVTRRRWTAAEFRELFVEHPLVWHIARRLVWLAEEDGATTAFRVAEDRTFADVHDEAFTLPGTATIGIAHPLDLGDGLAAWREAMEDYEILQPFPQIERGTYTLTEDERRGDHLARFVGRTVRTVRVLALRHRGWERAGYSGISRTSPAGRRVLLDLDPGLPFGSPDDEPEQRIETVRLTDGAHFGELDPITVSEIIADLASLADATGTPSGN</sequence>
<dbReference type="Pfam" id="PF13569">
    <property type="entry name" value="DUF4132"/>
    <property type="match status" value="1"/>
</dbReference>
<dbReference type="InterPro" id="IPR025406">
    <property type="entry name" value="DUF4132"/>
</dbReference>
<evidence type="ECO:0000259" key="2">
    <source>
        <dbReference type="Pfam" id="PF13569"/>
    </source>
</evidence>
<dbReference type="Proteomes" id="UP001501231">
    <property type="component" value="Unassembled WGS sequence"/>
</dbReference>
<organism evidence="3 4">
    <name type="scientific">Actinomadura vinacea</name>
    <dbReference type="NCBI Taxonomy" id="115336"/>
    <lineage>
        <taxon>Bacteria</taxon>
        <taxon>Bacillati</taxon>
        <taxon>Actinomycetota</taxon>
        <taxon>Actinomycetes</taxon>
        <taxon>Streptosporangiales</taxon>
        <taxon>Thermomonosporaceae</taxon>
        <taxon>Actinomadura</taxon>
    </lineage>
</organism>
<feature type="region of interest" description="Disordered" evidence="1">
    <location>
        <begin position="1"/>
        <end position="21"/>
    </location>
</feature>
<keyword evidence="4" id="KW-1185">Reference proteome</keyword>
<reference evidence="3 4" key="1">
    <citation type="journal article" date="2019" name="Int. J. Syst. Evol. Microbiol.">
        <title>The Global Catalogue of Microorganisms (GCM) 10K type strain sequencing project: providing services to taxonomists for standard genome sequencing and annotation.</title>
        <authorList>
            <consortium name="The Broad Institute Genomics Platform"/>
            <consortium name="The Broad Institute Genome Sequencing Center for Infectious Disease"/>
            <person name="Wu L."/>
            <person name="Ma J."/>
        </authorList>
    </citation>
    <scope>NUCLEOTIDE SEQUENCE [LARGE SCALE GENOMIC DNA]</scope>
    <source>
        <strain evidence="3 4">JCM 3325</strain>
    </source>
</reference>